<dbReference type="AlphaFoldDB" id="A0A8J8K6T0"/>
<evidence type="ECO:0000313" key="2">
    <source>
        <dbReference type="Proteomes" id="UP000610746"/>
    </source>
</evidence>
<comment type="caution">
    <text evidence="1">The sequence shown here is derived from an EMBL/GenBank/DDBJ whole genome shotgun (WGS) entry which is preliminary data.</text>
</comment>
<evidence type="ECO:0000313" key="1">
    <source>
        <dbReference type="EMBL" id="NRS94080.1"/>
    </source>
</evidence>
<protein>
    <submittedName>
        <fullName evidence="1">Uncharacterized protein</fullName>
    </submittedName>
</protein>
<dbReference type="RefSeq" id="WP_173780611.1">
    <property type="nucleotide sequence ID" value="NZ_JABSNO010000042.1"/>
</dbReference>
<organism evidence="1 2">
    <name type="scientific">Frigoriflavimonas asaccharolytica</name>
    <dbReference type="NCBI Taxonomy" id="2735899"/>
    <lineage>
        <taxon>Bacteria</taxon>
        <taxon>Pseudomonadati</taxon>
        <taxon>Bacteroidota</taxon>
        <taxon>Flavobacteriia</taxon>
        <taxon>Flavobacteriales</taxon>
        <taxon>Weeksellaceae</taxon>
        <taxon>Frigoriflavimonas</taxon>
    </lineage>
</organism>
<dbReference type="EMBL" id="JABSNO010000042">
    <property type="protein sequence ID" value="NRS94080.1"/>
    <property type="molecule type" value="Genomic_DNA"/>
</dbReference>
<proteinExistence type="predicted"/>
<gene>
    <name evidence="1" type="ORF">HNQ03_003180</name>
</gene>
<reference evidence="1" key="1">
    <citation type="submission" date="2020-05" db="EMBL/GenBank/DDBJ databases">
        <title>Genomic Encyclopedia of Type Strains, Phase IV (KMG-V): Genome sequencing to study the core and pangenomes of soil and plant-associated prokaryotes.</title>
        <authorList>
            <person name="Whitman W."/>
        </authorList>
    </citation>
    <scope>NUCLEOTIDE SEQUENCE</scope>
    <source>
        <strain evidence="1">16F</strain>
    </source>
</reference>
<dbReference type="Proteomes" id="UP000610746">
    <property type="component" value="Unassembled WGS sequence"/>
</dbReference>
<accession>A0A8J8K6T0</accession>
<sequence length="364" mass="42716">MNKIKNLILVICVLFLNCQEKKVNNSLVNKNSDITSNQIIYNEISFDLKYLQSENNIESYKLHHYKLMLNAKNEKAEIVINNKFYPVNLNFTYDTDSDDAISKIKIFRNSKSDEIIFIPTFGSNDEYTYQLLLLKNKIVYENIISFSALTNSPSPKKIQITEENNSFKFNIDDINLMTVFRRQLISSEIKMQKEVDSEEVSEETISTNRKTIDSLLFDFNNDQKIDKVLIQAHPNENKAFGNEYFDNINSYFRTIVVMRGEKNNSFTQIASNRNIVPCLRCNEPMNSFSEFKRIGNNSFSVEVIQKSKETIYHLVFEWKGDGFYLKQLGQQYFNDEKFKNIKLNYSIKFTEFDINKLSIYDKSN</sequence>
<keyword evidence="2" id="KW-1185">Reference proteome</keyword>
<name>A0A8J8K6T0_9FLAO</name>